<dbReference type="Proteomes" id="UP001307705">
    <property type="component" value="Unassembled WGS sequence"/>
</dbReference>
<dbReference type="Pfam" id="PF05193">
    <property type="entry name" value="Peptidase_M16_C"/>
    <property type="match status" value="1"/>
</dbReference>
<dbReference type="RefSeq" id="WP_338228439.1">
    <property type="nucleotide sequence ID" value="NZ_BTPE01000005.1"/>
</dbReference>
<evidence type="ECO:0000313" key="3">
    <source>
        <dbReference type="Proteomes" id="UP001307705"/>
    </source>
</evidence>
<dbReference type="PANTHER" id="PTHR11851">
    <property type="entry name" value="METALLOPROTEASE"/>
    <property type="match status" value="1"/>
</dbReference>
<evidence type="ECO:0000313" key="2">
    <source>
        <dbReference type="EMBL" id="GMQ33636.1"/>
    </source>
</evidence>
<evidence type="ECO:0000259" key="1">
    <source>
        <dbReference type="Pfam" id="PF05193"/>
    </source>
</evidence>
<proteinExistence type="predicted"/>
<comment type="caution">
    <text evidence="2">The sequence shown here is derived from an EMBL/GenBank/DDBJ whole genome shotgun (WGS) entry which is preliminary data.</text>
</comment>
<sequence length="422" mass="48459">MLDRTQAPKFHLPEDFTLNDPEKWITPAGVPVFYFHTPLLQAVKIEVVSKSARKYLPLAKNLVPSLVLQLLTEGTRSLSENQLSEFFDFHASEVQPSSGFSREGISLLTTKKHLNTVLPVFLSLFTEADFPEDKLEKKKSLRKLGLKLEKEKTASRASQLFRTSLFGPNHPYGLEITEDHIDEVSRQDLLDYRDQLLWNEAEIFISGDFSQPELQELTERLALIPFVRLPETAWSADVQQTLSVAEERPQAFQTSIRMGAWSIPKTHPDYFALSVFNTVLGGYFGSRLIKNIREDKGHTYGISSSLGEIDDYPYWTIAADVQKQYRQEVLDEIRKEIQLLSSEKMGSDELELVRNYLIGQMVGRFSTSFDWVDRFKGVHFSGLDFSFYRRKMEFLREFDANEILEKGSKYFTEGPIIEITVG</sequence>
<dbReference type="InterPro" id="IPR011249">
    <property type="entry name" value="Metalloenz_LuxS/M16"/>
</dbReference>
<dbReference type="Gene3D" id="3.30.830.10">
    <property type="entry name" value="Metalloenzyme, LuxS/M16 peptidase-like"/>
    <property type="match status" value="2"/>
</dbReference>
<dbReference type="SUPFAM" id="SSF63411">
    <property type="entry name" value="LuxS/MPP-like metallohydrolase"/>
    <property type="match status" value="2"/>
</dbReference>
<dbReference type="InterPro" id="IPR050361">
    <property type="entry name" value="MPP/UQCRC_Complex"/>
</dbReference>
<dbReference type="EMBL" id="BTPE01000005">
    <property type="protein sequence ID" value="GMQ33636.1"/>
    <property type="molecule type" value="Genomic_DNA"/>
</dbReference>
<feature type="domain" description="Peptidase M16 C-terminal" evidence="1">
    <location>
        <begin position="184"/>
        <end position="356"/>
    </location>
</feature>
<gene>
    <name evidence="2" type="ORF">Ataiwa_19080</name>
</gene>
<dbReference type="InterPro" id="IPR007863">
    <property type="entry name" value="Peptidase_M16_C"/>
</dbReference>
<organism evidence="2 3">
    <name type="scientific">Algoriphagus taiwanensis</name>
    <dbReference type="NCBI Taxonomy" id="1445656"/>
    <lineage>
        <taxon>Bacteria</taxon>
        <taxon>Pseudomonadati</taxon>
        <taxon>Bacteroidota</taxon>
        <taxon>Cytophagia</taxon>
        <taxon>Cytophagales</taxon>
        <taxon>Cyclobacteriaceae</taxon>
        <taxon>Algoriphagus</taxon>
    </lineage>
</organism>
<accession>A0ABQ6Q0E1</accession>
<name>A0ABQ6Q0E1_9BACT</name>
<reference evidence="2 3" key="1">
    <citation type="submission" date="2023-08" db="EMBL/GenBank/DDBJ databases">
        <title>Draft genome sequence of Algoriphagus taiwanensis.</title>
        <authorList>
            <person name="Takatani N."/>
            <person name="Hosokawa M."/>
            <person name="Sawabe T."/>
        </authorList>
    </citation>
    <scope>NUCLEOTIDE SEQUENCE [LARGE SCALE GENOMIC DNA]</scope>
    <source>
        <strain evidence="2 3">JCM 19755</strain>
    </source>
</reference>
<dbReference type="PANTHER" id="PTHR11851:SF224">
    <property type="entry name" value="PROCESSING PROTEASE"/>
    <property type="match status" value="1"/>
</dbReference>
<keyword evidence="3" id="KW-1185">Reference proteome</keyword>
<protein>
    <submittedName>
        <fullName evidence="2">Pitrilysin family protein</fullName>
    </submittedName>
</protein>